<dbReference type="InterPro" id="IPR036736">
    <property type="entry name" value="ACP-like_sf"/>
</dbReference>
<sequence>MPPNTLGPSTADSLREIVAGIVGTTAADIAGDANLVFLGLGSLELMRLVTRWRREGLAIEFSELAAEPTIDAWAAYLDRTRGAD</sequence>
<reference evidence="2 3" key="1">
    <citation type="submission" date="2020-08" db="EMBL/GenBank/DDBJ databases">
        <title>Sequencing the genomes of 1000 actinobacteria strains.</title>
        <authorList>
            <person name="Klenk H.-P."/>
        </authorList>
    </citation>
    <scope>NUCLEOTIDE SEQUENCE [LARGE SCALE GENOMIC DNA]</scope>
    <source>
        <strain evidence="2 3">DSM 45084</strain>
    </source>
</reference>
<dbReference type="InterPro" id="IPR009081">
    <property type="entry name" value="PP-bd_ACP"/>
</dbReference>
<dbReference type="RefSeq" id="WP_184672006.1">
    <property type="nucleotide sequence ID" value="NZ_BAABAI010000009.1"/>
</dbReference>
<dbReference type="Pfam" id="PF00550">
    <property type="entry name" value="PP-binding"/>
    <property type="match status" value="1"/>
</dbReference>
<evidence type="ECO:0000313" key="2">
    <source>
        <dbReference type="EMBL" id="MBB4967361.1"/>
    </source>
</evidence>
<dbReference type="PROSITE" id="PS50075">
    <property type="entry name" value="CARRIER"/>
    <property type="match status" value="1"/>
</dbReference>
<protein>
    <submittedName>
        <fullName evidence="2">Aryl carrier-like protein</fullName>
    </submittedName>
</protein>
<dbReference type="SUPFAM" id="SSF47336">
    <property type="entry name" value="ACP-like"/>
    <property type="match status" value="1"/>
</dbReference>
<dbReference type="Gene3D" id="1.10.1200.10">
    <property type="entry name" value="ACP-like"/>
    <property type="match status" value="1"/>
</dbReference>
<accession>A0A7W7T6Q4</accession>
<evidence type="ECO:0000313" key="3">
    <source>
        <dbReference type="Proteomes" id="UP000542674"/>
    </source>
</evidence>
<dbReference type="EMBL" id="JACHJS010000001">
    <property type="protein sequence ID" value="MBB4967361.1"/>
    <property type="molecule type" value="Genomic_DNA"/>
</dbReference>
<feature type="domain" description="Carrier" evidence="1">
    <location>
        <begin position="8"/>
        <end position="81"/>
    </location>
</feature>
<dbReference type="AlphaFoldDB" id="A0A7W7T6Q4"/>
<proteinExistence type="predicted"/>
<evidence type="ECO:0000259" key="1">
    <source>
        <dbReference type="PROSITE" id="PS50075"/>
    </source>
</evidence>
<organism evidence="2 3">
    <name type="scientific">Saccharothrix violaceirubra</name>
    <dbReference type="NCBI Taxonomy" id="413306"/>
    <lineage>
        <taxon>Bacteria</taxon>
        <taxon>Bacillati</taxon>
        <taxon>Actinomycetota</taxon>
        <taxon>Actinomycetes</taxon>
        <taxon>Pseudonocardiales</taxon>
        <taxon>Pseudonocardiaceae</taxon>
        <taxon>Saccharothrix</taxon>
    </lineage>
</organism>
<keyword evidence="3" id="KW-1185">Reference proteome</keyword>
<dbReference type="Proteomes" id="UP000542674">
    <property type="component" value="Unassembled WGS sequence"/>
</dbReference>
<name>A0A7W7T6Q4_9PSEU</name>
<comment type="caution">
    <text evidence="2">The sequence shown here is derived from an EMBL/GenBank/DDBJ whole genome shotgun (WGS) entry which is preliminary data.</text>
</comment>
<gene>
    <name evidence="2" type="ORF">F4559_004720</name>
</gene>